<evidence type="ECO:0000313" key="2">
    <source>
        <dbReference type="Proteomes" id="UP000887013"/>
    </source>
</evidence>
<dbReference type="EMBL" id="BMAW01108520">
    <property type="protein sequence ID" value="GFT34500.1"/>
    <property type="molecule type" value="Genomic_DNA"/>
</dbReference>
<dbReference type="PANTHER" id="PTHR42921">
    <property type="entry name" value="ACETOACETYL-COA SYNTHETASE"/>
    <property type="match status" value="1"/>
</dbReference>
<gene>
    <name evidence="1" type="primary">AACS_56</name>
    <name evidence="1" type="ORF">NPIL_234471</name>
</gene>
<dbReference type="Gene3D" id="3.40.50.12780">
    <property type="entry name" value="N-terminal domain of ligase-like"/>
    <property type="match status" value="1"/>
</dbReference>
<protein>
    <submittedName>
        <fullName evidence="1">Acetoacetyl-CoA synthetase</fullName>
    </submittedName>
</protein>
<keyword evidence="2" id="KW-1185">Reference proteome</keyword>
<dbReference type="SUPFAM" id="SSF56801">
    <property type="entry name" value="Acetyl-CoA synthetase-like"/>
    <property type="match status" value="1"/>
</dbReference>
<evidence type="ECO:0000313" key="1">
    <source>
        <dbReference type="EMBL" id="GFT34500.1"/>
    </source>
</evidence>
<accession>A0A8X6NW60</accession>
<organism evidence="1 2">
    <name type="scientific">Nephila pilipes</name>
    <name type="common">Giant wood spider</name>
    <name type="synonym">Nephila maculata</name>
    <dbReference type="NCBI Taxonomy" id="299642"/>
    <lineage>
        <taxon>Eukaryota</taxon>
        <taxon>Metazoa</taxon>
        <taxon>Ecdysozoa</taxon>
        <taxon>Arthropoda</taxon>
        <taxon>Chelicerata</taxon>
        <taxon>Arachnida</taxon>
        <taxon>Araneae</taxon>
        <taxon>Araneomorphae</taxon>
        <taxon>Entelegynae</taxon>
        <taxon>Araneoidea</taxon>
        <taxon>Nephilidae</taxon>
        <taxon>Nephila</taxon>
    </lineage>
</organism>
<dbReference type="InterPro" id="IPR042099">
    <property type="entry name" value="ANL_N_sf"/>
</dbReference>
<sequence length="117" mass="13270">MGEIVISKPVPNLPLGLWNDNDGSVYREKYFSKYPGIFSLGDCGMINPVTKNWIIYCRSDEALNPKGCRFGPSEIYNIGKKFSAPNSKMMKGKTKYYSSFSHSEPHHAMFKILHTTN</sequence>
<name>A0A8X6NW60_NEPPI</name>
<dbReference type="OrthoDB" id="10253869at2759"/>
<dbReference type="GO" id="GO:0030729">
    <property type="term" value="F:acetoacetate-CoA ligase activity"/>
    <property type="evidence" value="ECO:0007669"/>
    <property type="project" value="TreeGrafter"/>
</dbReference>
<proteinExistence type="predicted"/>
<reference evidence="1" key="1">
    <citation type="submission" date="2020-08" db="EMBL/GenBank/DDBJ databases">
        <title>Multicomponent nature underlies the extraordinary mechanical properties of spider dragline silk.</title>
        <authorList>
            <person name="Kono N."/>
            <person name="Nakamura H."/>
            <person name="Mori M."/>
            <person name="Yoshida Y."/>
            <person name="Ohtoshi R."/>
            <person name="Malay A.D."/>
            <person name="Moran D.A.P."/>
            <person name="Tomita M."/>
            <person name="Numata K."/>
            <person name="Arakawa K."/>
        </authorList>
    </citation>
    <scope>NUCLEOTIDE SEQUENCE</scope>
</reference>
<dbReference type="PANTHER" id="PTHR42921:SF1">
    <property type="entry name" value="ACETOACETYL-COA SYNTHETASE"/>
    <property type="match status" value="1"/>
</dbReference>
<dbReference type="Proteomes" id="UP000887013">
    <property type="component" value="Unassembled WGS sequence"/>
</dbReference>
<comment type="caution">
    <text evidence="1">The sequence shown here is derived from an EMBL/GenBank/DDBJ whole genome shotgun (WGS) entry which is preliminary data.</text>
</comment>
<dbReference type="AlphaFoldDB" id="A0A8X6NW60"/>